<proteinExistence type="predicted"/>
<accession>A0A1Y1W7B3</accession>
<comment type="caution">
    <text evidence="2">The sequence shown here is derived from an EMBL/GenBank/DDBJ whole genome shotgun (WGS) entry which is preliminary data.</text>
</comment>
<keyword evidence="1" id="KW-1133">Transmembrane helix</keyword>
<gene>
    <name evidence="2" type="ORF">DL89DRAFT_160974</name>
</gene>
<reference evidence="2 3" key="1">
    <citation type="submission" date="2016-07" db="EMBL/GenBank/DDBJ databases">
        <title>Pervasive Adenine N6-methylation of Active Genes in Fungi.</title>
        <authorList>
            <consortium name="DOE Joint Genome Institute"/>
            <person name="Mondo S.J."/>
            <person name="Dannebaum R.O."/>
            <person name="Kuo R.C."/>
            <person name="Labutti K."/>
            <person name="Haridas S."/>
            <person name="Kuo A."/>
            <person name="Salamov A."/>
            <person name="Ahrendt S.R."/>
            <person name="Lipzen A."/>
            <person name="Sullivan W."/>
            <person name="Andreopoulos W.B."/>
            <person name="Clum A."/>
            <person name="Lindquist E."/>
            <person name="Daum C."/>
            <person name="Ramamoorthy G.K."/>
            <person name="Gryganskyi A."/>
            <person name="Culley D."/>
            <person name="Magnuson J.K."/>
            <person name="James T.Y."/>
            <person name="O'Malley M.A."/>
            <person name="Stajich J.E."/>
            <person name="Spatafora J.W."/>
            <person name="Visel A."/>
            <person name="Grigoriev I.V."/>
        </authorList>
    </citation>
    <scope>NUCLEOTIDE SEQUENCE [LARGE SCALE GENOMIC DNA]</scope>
    <source>
        <strain evidence="2 3">ATCC 12442</strain>
    </source>
</reference>
<keyword evidence="3" id="KW-1185">Reference proteome</keyword>
<keyword evidence="1" id="KW-0812">Transmembrane</keyword>
<dbReference type="RefSeq" id="XP_040743118.1">
    <property type="nucleotide sequence ID" value="XM_040883658.1"/>
</dbReference>
<protein>
    <submittedName>
        <fullName evidence="2">Uncharacterized protein</fullName>
    </submittedName>
</protein>
<keyword evidence="1" id="KW-0472">Membrane</keyword>
<dbReference type="AlphaFoldDB" id="A0A1Y1W7B3"/>
<evidence type="ECO:0000256" key="1">
    <source>
        <dbReference type="SAM" id="Phobius"/>
    </source>
</evidence>
<evidence type="ECO:0000313" key="2">
    <source>
        <dbReference type="EMBL" id="ORX69430.1"/>
    </source>
</evidence>
<sequence>MCESRIHICCCICIVCLLSFILLQRHLQIRRHGHWQQLRAPSPALQTQVYNLREVDASIKSIGTCIACTLSSALDAHVVC</sequence>
<dbReference type="GeneID" id="63800306"/>
<evidence type="ECO:0000313" key="3">
    <source>
        <dbReference type="Proteomes" id="UP000193922"/>
    </source>
</evidence>
<feature type="transmembrane region" description="Helical" evidence="1">
    <location>
        <begin position="6"/>
        <end position="23"/>
    </location>
</feature>
<dbReference type="Proteomes" id="UP000193922">
    <property type="component" value="Unassembled WGS sequence"/>
</dbReference>
<name>A0A1Y1W7B3_9FUNG</name>
<organism evidence="2 3">
    <name type="scientific">Linderina pennispora</name>
    <dbReference type="NCBI Taxonomy" id="61395"/>
    <lineage>
        <taxon>Eukaryota</taxon>
        <taxon>Fungi</taxon>
        <taxon>Fungi incertae sedis</taxon>
        <taxon>Zoopagomycota</taxon>
        <taxon>Kickxellomycotina</taxon>
        <taxon>Kickxellomycetes</taxon>
        <taxon>Kickxellales</taxon>
        <taxon>Kickxellaceae</taxon>
        <taxon>Linderina</taxon>
    </lineage>
</organism>
<dbReference type="EMBL" id="MCFD01000007">
    <property type="protein sequence ID" value="ORX69430.1"/>
    <property type="molecule type" value="Genomic_DNA"/>
</dbReference>